<dbReference type="InterPro" id="IPR043143">
    <property type="entry name" value="Mal/L-sulf/L-lact_DH-like_NADP"/>
</dbReference>
<dbReference type="InterPro" id="IPR043144">
    <property type="entry name" value="Mal/L-sulf/L-lact_DH-like_ah"/>
</dbReference>
<keyword evidence="2" id="KW-0560">Oxidoreductase</keyword>
<evidence type="ECO:0000256" key="1">
    <source>
        <dbReference type="ARBA" id="ARBA00006056"/>
    </source>
</evidence>
<dbReference type="Pfam" id="PF02615">
    <property type="entry name" value="Ldh_2"/>
    <property type="match status" value="1"/>
</dbReference>
<name>A0A382J6F8_9ZZZZ</name>
<accession>A0A382J6F8</accession>
<sequence>MNQAPKEFIRVSYERLRDFVTTAATTVGLPDDKAGLLGQLLATNDLRGIFSHGTQQIATYALLMRDGTLNNQPEIEVVQETPSSLLVDGDGGLGYFPVYEGTQRVIEKARETGIAVMSSRNHGHFGAAGIYARMPLEHDLLTFVTSGVQQNLRPGNDIFSAGGGSPMAFSAPAGQESSLVLDFGAMHDLYASSPHRDEIASLAPGLVLRCIGMGEICQSWGGLLSGLPLHADPPRWSWPGANQGSLVITFRIDLFAEVADFRAQMAAYVQAVRKLTPLDGFTASYMAGGVEAEQEARFGAEGVPVGEDHRLRLE</sequence>
<reference evidence="3" key="1">
    <citation type="submission" date="2018-05" db="EMBL/GenBank/DDBJ databases">
        <authorList>
            <person name="Lanie J.A."/>
            <person name="Ng W.-L."/>
            <person name="Kazmierczak K.M."/>
            <person name="Andrzejewski T.M."/>
            <person name="Davidsen T.M."/>
            <person name="Wayne K.J."/>
            <person name="Tettelin H."/>
            <person name="Glass J.I."/>
            <person name="Rusch D."/>
            <person name="Podicherti R."/>
            <person name="Tsui H.-C.T."/>
            <person name="Winkler M.E."/>
        </authorList>
    </citation>
    <scope>NUCLEOTIDE SEQUENCE</scope>
</reference>
<dbReference type="Gene3D" id="1.10.1530.10">
    <property type="match status" value="1"/>
</dbReference>
<dbReference type="PANTHER" id="PTHR11091">
    <property type="entry name" value="OXIDOREDUCTASE-RELATED"/>
    <property type="match status" value="1"/>
</dbReference>
<organism evidence="3">
    <name type="scientific">marine metagenome</name>
    <dbReference type="NCBI Taxonomy" id="408172"/>
    <lineage>
        <taxon>unclassified sequences</taxon>
        <taxon>metagenomes</taxon>
        <taxon>ecological metagenomes</taxon>
    </lineage>
</organism>
<gene>
    <name evidence="3" type="ORF">METZ01_LOCUS260608</name>
</gene>
<protein>
    <recommendedName>
        <fullName evidence="4">Ldh family oxidoreductase</fullName>
    </recommendedName>
</protein>
<proteinExistence type="inferred from homology"/>
<dbReference type="Gene3D" id="3.30.1370.60">
    <property type="entry name" value="Hypothetical oxidoreductase yiak, domain 2"/>
    <property type="match status" value="1"/>
</dbReference>
<dbReference type="InterPro" id="IPR036111">
    <property type="entry name" value="Mal/L-sulfo/L-lacto_DH-like_sf"/>
</dbReference>
<dbReference type="PANTHER" id="PTHR11091:SF0">
    <property type="entry name" value="MALATE DEHYDROGENASE"/>
    <property type="match status" value="1"/>
</dbReference>
<dbReference type="GO" id="GO:0016491">
    <property type="term" value="F:oxidoreductase activity"/>
    <property type="evidence" value="ECO:0007669"/>
    <property type="project" value="UniProtKB-KW"/>
</dbReference>
<dbReference type="InterPro" id="IPR003767">
    <property type="entry name" value="Malate/L-lactate_DH-like"/>
</dbReference>
<dbReference type="EMBL" id="UINC01072256">
    <property type="protein sequence ID" value="SVC07754.1"/>
    <property type="molecule type" value="Genomic_DNA"/>
</dbReference>
<evidence type="ECO:0000256" key="2">
    <source>
        <dbReference type="ARBA" id="ARBA00023002"/>
    </source>
</evidence>
<evidence type="ECO:0000313" key="3">
    <source>
        <dbReference type="EMBL" id="SVC07754.1"/>
    </source>
</evidence>
<dbReference type="SUPFAM" id="SSF89733">
    <property type="entry name" value="L-sulfolactate dehydrogenase-like"/>
    <property type="match status" value="1"/>
</dbReference>
<dbReference type="AlphaFoldDB" id="A0A382J6F8"/>
<feature type="non-terminal residue" evidence="3">
    <location>
        <position position="314"/>
    </location>
</feature>
<evidence type="ECO:0008006" key="4">
    <source>
        <dbReference type="Google" id="ProtNLM"/>
    </source>
</evidence>
<comment type="similarity">
    <text evidence="1">Belongs to the LDH2/MDH2 oxidoreductase family.</text>
</comment>